<evidence type="ECO:0000313" key="2">
    <source>
        <dbReference type="Proteomes" id="UP000823604"/>
    </source>
</evidence>
<dbReference type="AlphaFoldDB" id="A0A9D9IJ33"/>
<sequence>MTKEQLERANFLKNTIDEINDFLSAHKKNPRMSFNSFPNNNWDRRASVDIERKHHQEILDLLKKWRDEYQKELEEL</sequence>
<organism evidence="1 2">
    <name type="scientific">Candidatus Merdivivens pullicola</name>
    <dbReference type="NCBI Taxonomy" id="2840872"/>
    <lineage>
        <taxon>Bacteria</taxon>
        <taxon>Pseudomonadati</taxon>
        <taxon>Bacteroidota</taxon>
        <taxon>Bacteroidia</taxon>
        <taxon>Bacteroidales</taxon>
        <taxon>Muribaculaceae</taxon>
        <taxon>Muribaculaceae incertae sedis</taxon>
        <taxon>Candidatus Merdivivens</taxon>
    </lineage>
</organism>
<accession>A0A9D9IJ33</accession>
<dbReference type="EMBL" id="JADIMA010000028">
    <property type="protein sequence ID" value="MBO8472526.1"/>
    <property type="molecule type" value="Genomic_DNA"/>
</dbReference>
<protein>
    <submittedName>
        <fullName evidence="1">Uncharacterized protein</fullName>
    </submittedName>
</protein>
<dbReference type="Proteomes" id="UP000823604">
    <property type="component" value="Unassembled WGS sequence"/>
</dbReference>
<comment type="caution">
    <text evidence="1">The sequence shown here is derived from an EMBL/GenBank/DDBJ whole genome shotgun (WGS) entry which is preliminary data.</text>
</comment>
<reference evidence="1" key="1">
    <citation type="submission" date="2020-10" db="EMBL/GenBank/DDBJ databases">
        <authorList>
            <person name="Gilroy R."/>
        </authorList>
    </citation>
    <scope>NUCLEOTIDE SEQUENCE</scope>
    <source>
        <strain evidence="1">B1-8020</strain>
    </source>
</reference>
<proteinExistence type="predicted"/>
<gene>
    <name evidence="1" type="ORF">IAB81_02720</name>
</gene>
<reference evidence="1" key="2">
    <citation type="journal article" date="2021" name="PeerJ">
        <title>Extensive microbial diversity within the chicken gut microbiome revealed by metagenomics and culture.</title>
        <authorList>
            <person name="Gilroy R."/>
            <person name="Ravi A."/>
            <person name="Getino M."/>
            <person name="Pursley I."/>
            <person name="Horton D.L."/>
            <person name="Alikhan N.F."/>
            <person name="Baker D."/>
            <person name="Gharbi K."/>
            <person name="Hall N."/>
            <person name="Watson M."/>
            <person name="Adriaenssens E.M."/>
            <person name="Foster-Nyarko E."/>
            <person name="Jarju S."/>
            <person name="Secka A."/>
            <person name="Antonio M."/>
            <person name="Oren A."/>
            <person name="Chaudhuri R.R."/>
            <person name="La Ragione R."/>
            <person name="Hildebrand F."/>
            <person name="Pallen M.J."/>
        </authorList>
    </citation>
    <scope>NUCLEOTIDE SEQUENCE</scope>
    <source>
        <strain evidence="1">B1-8020</strain>
    </source>
</reference>
<evidence type="ECO:0000313" key="1">
    <source>
        <dbReference type="EMBL" id="MBO8472526.1"/>
    </source>
</evidence>
<name>A0A9D9IJ33_9BACT</name>